<dbReference type="Proteomes" id="UP000317691">
    <property type="component" value="Unassembled WGS sequence"/>
</dbReference>
<dbReference type="GO" id="GO:0042586">
    <property type="term" value="F:peptide deformylase activity"/>
    <property type="evidence" value="ECO:0007669"/>
    <property type="project" value="UniProtKB-UniRule"/>
</dbReference>
<protein>
    <recommendedName>
        <fullName evidence="2">Peptide deformylase</fullName>
        <shortName evidence="2">PDF</shortName>
        <ecNumber evidence="2">3.5.1.88</ecNumber>
    </recommendedName>
    <alternativeName>
        <fullName evidence="2">Polypeptide deformylase</fullName>
    </alternativeName>
</protein>
<reference evidence="3 4" key="1">
    <citation type="journal article" date="2019" name="Nat. Microbiol.">
        <title>Mediterranean grassland soil C-N compound turnover is dependent on rainfall and depth, and is mediated by genomically divergent microorganisms.</title>
        <authorList>
            <person name="Diamond S."/>
            <person name="Andeer P.F."/>
            <person name="Li Z."/>
            <person name="Crits-Christoph A."/>
            <person name="Burstein D."/>
            <person name="Anantharaman K."/>
            <person name="Lane K.R."/>
            <person name="Thomas B.C."/>
            <person name="Pan C."/>
            <person name="Northen T.R."/>
            <person name="Banfield J.F."/>
        </authorList>
    </citation>
    <scope>NUCLEOTIDE SEQUENCE [LARGE SCALE GENOMIC DNA]</scope>
    <source>
        <strain evidence="3">WS_9</strain>
    </source>
</reference>
<feature type="active site" evidence="2">
    <location>
        <position position="138"/>
    </location>
</feature>
<name>A0A538TMD1_UNCEI</name>
<accession>A0A538TMD1</accession>
<dbReference type="PIRSF" id="PIRSF004749">
    <property type="entry name" value="Pep_def"/>
    <property type="match status" value="1"/>
</dbReference>
<keyword evidence="2 3" id="KW-0378">Hydrolase</keyword>
<dbReference type="NCBIfam" id="TIGR00079">
    <property type="entry name" value="pept_deformyl"/>
    <property type="match status" value="1"/>
</dbReference>
<comment type="function">
    <text evidence="2">Removes the formyl group from the N-terminal Met of newly synthesized proteins. Requires at least a dipeptide for an efficient rate of reaction. N-terminal L-methionine is a prerequisite for activity but the enzyme has broad specificity at other positions.</text>
</comment>
<dbReference type="SUPFAM" id="SSF56420">
    <property type="entry name" value="Peptide deformylase"/>
    <property type="match status" value="1"/>
</dbReference>
<dbReference type="Gene3D" id="3.90.45.10">
    <property type="entry name" value="Peptide deformylase"/>
    <property type="match status" value="1"/>
</dbReference>
<organism evidence="3 4">
    <name type="scientific">Eiseniibacteriota bacterium</name>
    <dbReference type="NCBI Taxonomy" id="2212470"/>
    <lineage>
        <taxon>Bacteria</taxon>
        <taxon>Candidatus Eiseniibacteriota</taxon>
    </lineage>
</organism>
<dbReference type="InterPro" id="IPR023635">
    <property type="entry name" value="Peptide_deformylase"/>
</dbReference>
<dbReference type="GO" id="GO:0006412">
    <property type="term" value="P:translation"/>
    <property type="evidence" value="ECO:0007669"/>
    <property type="project" value="UniProtKB-UniRule"/>
</dbReference>
<feature type="binding site" evidence="2">
    <location>
        <position position="141"/>
    </location>
    <ligand>
        <name>Fe cation</name>
        <dbReference type="ChEBI" id="CHEBI:24875"/>
    </ligand>
</feature>
<proteinExistence type="inferred from homology"/>
<dbReference type="PANTHER" id="PTHR10458:SF22">
    <property type="entry name" value="PEPTIDE DEFORMYLASE"/>
    <property type="match status" value="1"/>
</dbReference>
<comment type="cofactor">
    <cofactor evidence="2">
        <name>Fe(2+)</name>
        <dbReference type="ChEBI" id="CHEBI:29033"/>
    </cofactor>
    <text evidence="2">Binds 1 Fe(2+) ion.</text>
</comment>
<keyword evidence="2" id="KW-0648">Protein biosynthesis</keyword>
<sequence length="183" mass="19994">MNRKRLSLRYYGDPVLRKKADPIAASQAEIKELVEGMFDCMYREAGVGLAAPQVGVSSRVFVIDVTDGEDVRTKRAFVNPVIVERSGTIVGEEGCLSIPGIRSDVKRAARITVEAADENGAPFRLAAEGLLSRAIQHETDHLDGVLFIDRISAIKRKLLEGRLKRVRPPAEGSAQPSRTTPSL</sequence>
<comment type="caution">
    <text evidence="3">The sequence shown here is derived from an EMBL/GenBank/DDBJ whole genome shotgun (WGS) entry which is preliminary data.</text>
</comment>
<dbReference type="AlphaFoldDB" id="A0A538TMD1"/>
<evidence type="ECO:0000313" key="3">
    <source>
        <dbReference type="EMBL" id="TMQ64783.1"/>
    </source>
</evidence>
<dbReference type="EC" id="3.5.1.88" evidence="2"/>
<dbReference type="InterPro" id="IPR036821">
    <property type="entry name" value="Peptide_deformylase_sf"/>
</dbReference>
<dbReference type="PRINTS" id="PR01576">
    <property type="entry name" value="PDEFORMYLASE"/>
</dbReference>
<evidence type="ECO:0000256" key="2">
    <source>
        <dbReference type="HAMAP-Rule" id="MF_00163"/>
    </source>
</evidence>
<feature type="binding site" evidence="2">
    <location>
        <position position="95"/>
    </location>
    <ligand>
        <name>Fe cation</name>
        <dbReference type="ChEBI" id="CHEBI:24875"/>
    </ligand>
</feature>
<keyword evidence="2" id="KW-0479">Metal-binding</keyword>
<evidence type="ECO:0000256" key="1">
    <source>
        <dbReference type="ARBA" id="ARBA00010759"/>
    </source>
</evidence>
<feature type="binding site" evidence="2">
    <location>
        <position position="137"/>
    </location>
    <ligand>
        <name>Fe cation</name>
        <dbReference type="ChEBI" id="CHEBI:24875"/>
    </ligand>
</feature>
<dbReference type="CDD" id="cd00487">
    <property type="entry name" value="Pep_deformylase"/>
    <property type="match status" value="1"/>
</dbReference>
<keyword evidence="2" id="KW-0408">Iron</keyword>
<dbReference type="Pfam" id="PF01327">
    <property type="entry name" value="Pep_deformylase"/>
    <property type="match status" value="1"/>
</dbReference>
<dbReference type="GO" id="GO:0046872">
    <property type="term" value="F:metal ion binding"/>
    <property type="evidence" value="ECO:0007669"/>
    <property type="project" value="UniProtKB-KW"/>
</dbReference>
<dbReference type="NCBIfam" id="NF001159">
    <property type="entry name" value="PRK00150.1-3"/>
    <property type="match status" value="1"/>
</dbReference>
<gene>
    <name evidence="2 3" type="primary">def</name>
    <name evidence="3" type="ORF">E6K79_07025</name>
</gene>
<dbReference type="EMBL" id="VBOZ01000017">
    <property type="protein sequence ID" value="TMQ64783.1"/>
    <property type="molecule type" value="Genomic_DNA"/>
</dbReference>
<dbReference type="HAMAP" id="MF_00163">
    <property type="entry name" value="Pep_deformylase"/>
    <property type="match status" value="1"/>
</dbReference>
<evidence type="ECO:0000313" key="4">
    <source>
        <dbReference type="Proteomes" id="UP000317691"/>
    </source>
</evidence>
<comment type="catalytic activity">
    <reaction evidence="2">
        <text>N-terminal N-formyl-L-methionyl-[peptide] + H2O = N-terminal L-methionyl-[peptide] + formate</text>
        <dbReference type="Rhea" id="RHEA:24420"/>
        <dbReference type="Rhea" id="RHEA-COMP:10639"/>
        <dbReference type="Rhea" id="RHEA-COMP:10640"/>
        <dbReference type="ChEBI" id="CHEBI:15377"/>
        <dbReference type="ChEBI" id="CHEBI:15740"/>
        <dbReference type="ChEBI" id="CHEBI:49298"/>
        <dbReference type="ChEBI" id="CHEBI:64731"/>
        <dbReference type="EC" id="3.5.1.88"/>
    </reaction>
</comment>
<comment type="similarity">
    <text evidence="1 2">Belongs to the polypeptide deformylase family.</text>
</comment>
<dbReference type="PANTHER" id="PTHR10458">
    <property type="entry name" value="PEPTIDE DEFORMYLASE"/>
    <property type="match status" value="1"/>
</dbReference>